<evidence type="ECO:0000313" key="1">
    <source>
        <dbReference type="EMBL" id="MQA41747.1"/>
    </source>
</evidence>
<comment type="caution">
    <text evidence="1">The sequence shown here is derived from an EMBL/GenBank/DDBJ whole genome shotgun (WGS) entry which is preliminary data.</text>
</comment>
<evidence type="ECO:0000313" key="2">
    <source>
        <dbReference type="Proteomes" id="UP000440498"/>
    </source>
</evidence>
<keyword evidence="2" id="KW-1185">Reference proteome</keyword>
<reference evidence="1 2" key="1">
    <citation type="submission" date="2019-10" db="EMBL/GenBank/DDBJ databases">
        <title>Two novel species isolated from a subtropical stream in China.</title>
        <authorList>
            <person name="Lu H."/>
        </authorList>
    </citation>
    <scope>NUCLEOTIDE SEQUENCE [LARGE SCALE GENOMIC DNA]</scope>
    <source>
        <strain evidence="1 2">FT29W</strain>
    </source>
</reference>
<dbReference type="EMBL" id="WHUG01000015">
    <property type="protein sequence ID" value="MQA41747.1"/>
    <property type="molecule type" value="Genomic_DNA"/>
</dbReference>
<organism evidence="1 2">
    <name type="scientific">Rugamonas aquatica</name>
    <dbReference type="NCBI Taxonomy" id="2743357"/>
    <lineage>
        <taxon>Bacteria</taxon>
        <taxon>Pseudomonadati</taxon>
        <taxon>Pseudomonadota</taxon>
        <taxon>Betaproteobacteria</taxon>
        <taxon>Burkholderiales</taxon>
        <taxon>Oxalobacteraceae</taxon>
        <taxon>Telluria group</taxon>
        <taxon>Rugamonas</taxon>
    </lineage>
</organism>
<dbReference type="RefSeq" id="WP_152840942.1">
    <property type="nucleotide sequence ID" value="NZ_WHUG01000015.1"/>
</dbReference>
<proteinExistence type="predicted"/>
<dbReference type="AlphaFoldDB" id="A0A6A7NB46"/>
<protein>
    <submittedName>
        <fullName evidence="1">Uncharacterized protein</fullName>
    </submittedName>
</protein>
<accession>A0A6A7NB46</accession>
<gene>
    <name evidence="1" type="ORF">GEV02_26730</name>
</gene>
<name>A0A6A7NB46_9BURK</name>
<sequence length="78" mass="8550">MNKLPPAWTASPAPPTLVVVGQDRIEVLGTNVSTAEELVKLLFEQKIERIDLQVESSIDYERVGKVIYSVARSGVLIA</sequence>
<dbReference type="Proteomes" id="UP000440498">
    <property type="component" value="Unassembled WGS sequence"/>
</dbReference>